<dbReference type="PANTHER" id="PTHR23055">
    <property type="entry name" value="CALCIUM BINDING PROTEINS"/>
    <property type="match status" value="1"/>
</dbReference>
<dbReference type="InterPro" id="IPR028846">
    <property type="entry name" value="Recoverin"/>
</dbReference>
<evidence type="ECO:0000256" key="5">
    <source>
        <dbReference type="ARBA" id="ARBA00022837"/>
    </source>
</evidence>
<gene>
    <name evidence="9" type="primary">NCS1</name>
    <name evidence="9" type="ORF">NPIL_4081</name>
</gene>
<dbReference type="CDD" id="cd00051">
    <property type="entry name" value="EFh"/>
    <property type="match status" value="2"/>
</dbReference>
<feature type="domain" description="EF-hand" evidence="8">
    <location>
        <begin position="151"/>
        <end position="186"/>
    </location>
</feature>
<dbReference type="PRINTS" id="PR00450">
    <property type="entry name" value="RECOVERIN"/>
</dbReference>
<evidence type="ECO:0000256" key="6">
    <source>
        <dbReference type="ARBA" id="ARBA00023288"/>
    </source>
</evidence>
<accession>A0A8X6QQM0</accession>
<name>A0A8X6QQM0_NEPPI</name>
<keyword evidence="3" id="KW-0479">Metal-binding</keyword>
<dbReference type="PANTHER" id="PTHR23055:SF198">
    <property type="entry name" value="NEURONAL CALCIUM SENSOR 1"/>
    <property type="match status" value="1"/>
</dbReference>
<dbReference type="PROSITE" id="PS50222">
    <property type="entry name" value="EF_HAND_2"/>
    <property type="match status" value="3"/>
</dbReference>
<dbReference type="Gene3D" id="1.10.238.10">
    <property type="entry name" value="EF-hand"/>
    <property type="match status" value="2"/>
</dbReference>
<keyword evidence="2" id="KW-0519">Myristate</keyword>
<feature type="domain" description="EF-hand" evidence="8">
    <location>
        <begin position="104"/>
        <end position="139"/>
    </location>
</feature>
<feature type="domain" description="EF-hand" evidence="8">
    <location>
        <begin position="68"/>
        <end position="103"/>
    </location>
</feature>
<dbReference type="InterPro" id="IPR018247">
    <property type="entry name" value="EF_Hand_1_Ca_BS"/>
</dbReference>
<dbReference type="AlphaFoldDB" id="A0A8X6QQM0"/>
<feature type="compositionally biased region" description="Polar residues" evidence="7">
    <location>
        <begin position="217"/>
        <end position="230"/>
    </location>
</feature>
<organism evidence="9 10">
    <name type="scientific">Nephila pilipes</name>
    <name type="common">Giant wood spider</name>
    <name type="synonym">Nephila maculata</name>
    <dbReference type="NCBI Taxonomy" id="299642"/>
    <lineage>
        <taxon>Eukaryota</taxon>
        <taxon>Metazoa</taxon>
        <taxon>Ecdysozoa</taxon>
        <taxon>Arthropoda</taxon>
        <taxon>Chelicerata</taxon>
        <taxon>Arachnida</taxon>
        <taxon>Araneae</taxon>
        <taxon>Araneomorphae</taxon>
        <taxon>Entelegynae</taxon>
        <taxon>Araneoidea</taxon>
        <taxon>Nephilidae</taxon>
        <taxon>Nephila</taxon>
    </lineage>
</organism>
<keyword evidence="5" id="KW-0106">Calcium</keyword>
<dbReference type="Proteomes" id="UP000887013">
    <property type="component" value="Unassembled WGS sequence"/>
</dbReference>
<dbReference type="GO" id="GO:0005509">
    <property type="term" value="F:calcium ion binding"/>
    <property type="evidence" value="ECO:0007669"/>
    <property type="project" value="InterPro"/>
</dbReference>
<evidence type="ECO:0000256" key="1">
    <source>
        <dbReference type="ARBA" id="ARBA00006049"/>
    </source>
</evidence>
<dbReference type="Pfam" id="PF13499">
    <property type="entry name" value="EF-hand_7"/>
    <property type="match status" value="2"/>
</dbReference>
<dbReference type="FunFam" id="1.10.238.10:FF:000009">
    <property type="entry name" value="Visinin-like protein 1"/>
    <property type="match status" value="1"/>
</dbReference>
<evidence type="ECO:0000259" key="8">
    <source>
        <dbReference type="PROSITE" id="PS50222"/>
    </source>
</evidence>
<proteinExistence type="inferred from homology"/>
<evidence type="ECO:0000256" key="7">
    <source>
        <dbReference type="SAM" id="MobiDB-lite"/>
    </source>
</evidence>
<dbReference type="EMBL" id="BMAW01084250">
    <property type="protein sequence ID" value="GFU37648.1"/>
    <property type="molecule type" value="Genomic_DNA"/>
</dbReference>
<dbReference type="PROSITE" id="PS00018">
    <property type="entry name" value="EF_HAND_1"/>
    <property type="match status" value="3"/>
</dbReference>
<reference evidence="9" key="1">
    <citation type="submission" date="2020-08" db="EMBL/GenBank/DDBJ databases">
        <title>Multicomponent nature underlies the extraordinary mechanical properties of spider dragline silk.</title>
        <authorList>
            <person name="Kono N."/>
            <person name="Nakamura H."/>
            <person name="Mori M."/>
            <person name="Yoshida Y."/>
            <person name="Ohtoshi R."/>
            <person name="Malay A.D."/>
            <person name="Moran D.A.P."/>
            <person name="Tomita M."/>
            <person name="Numata K."/>
            <person name="Arakawa K."/>
        </authorList>
    </citation>
    <scope>NUCLEOTIDE SEQUENCE</scope>
</reference>
<dbReference type="SMART" id="SM00054">
    <property type="entry name" value="EFh"/>
    <property type="match status" value="3"/>
</dbReference>
<dbReference type="OrthoDB" id="191686at2759"/>
<comment type="similarity">
    <text evidence="1">Belongs to the recoverin family.</text>
</comment>
<evidence type="ECO:0000313" key="10">
    <source>
        <dbReference type="Proteomes" id="UP000887013"/>
    </source>
</evidence>
<dbReference type="GO" id="GO:0008048">
    <property type="term" value="F:calcium sensitive guanylate cyclase activator activity"/>
    <property type="evidence" value="ECO:0007669"/>
    <property type="project" value="TreeGrafter"/>
</dbReference>
<keyword evidence="6" id="KW-0449">Lipoprotein</keyword>
<evidence type="ECO:0000256" key="2">
    <source>
        <dbReference type="ARBA" id="ARBA00022707"/>
    </source>
</evidence>
<sequence length="230" mass="26463">MDNRHRCCVENNMDVLDFWHFYYVKSRGGVNTKQLRQWYKDFIQDCPSGYMTKEEFKHIYGQFFPSGDPTRFVDYVFNVFDIDKNGVITFKEFILAISITTRGTVEEKLNWAFSLYDFDSDGYVSREEMLDIVRAIHRMHGKDGDTSERDAAHKRVDELFTKLDTDRDGKLSREEFCKGFKNDAWIIKALLMKSPVVSASSTSLNTAGGGDNEVPRRTSTCQASVGNGLH</sequence>
<feature type="region of interest" description="Disordered" evidence="7">
    <location>
        <begin position="201"/>
        <end position="230"/>
    </location>
</feature>
<evidence type="ECO:0000256" key="3">
    <source>
        <dbReference type="ARBA" id="ARBA00022723"/>
    </source>
</evidence>
<keyword evidence="10" id="KW-1185">Reference proteome</keyword>
<keyword evidence="4" id="KW-0677">Repeat</keyword>
<evidence type="ECO:0000256" key="4">
    <source>
        <dbReference type="ARBA" id="ARBA00022737"/>
    </source>
</evidence>
<comment type="caution">
    <text evidence="9">The sequence shown here is derived from an EMBL/GenBank/DDBJ whole genome shotgun (WGS) entry which is preliminary data.</text>
</comment>
<dbReference type="SUPFAM" id="SSF47473">
    <property type="entry name" value="EF-hand"/>
    <property type="match status" value="1"/>
</dbReference>
<dbReference type="InterPro" id="IPR002048">
    <property type="entry name" value="EF_hand_dom"/>
</dbReference>
<protein>
    <submittedName>
        <fullName evidence="9">Neuronal calcium sensor 1</fullName>
    </submittedName>
</protein>
<dbReference type="InterPro" id="IPR011992">
    <property type="entry name" value="EF-hand-dom_pair"/>
</dbReference>
<evidence type="ECO:0000313" key="9">
    <source>
        <dbReference type="EMBL" id="GFU37648.1"/>
    </source>
</evidence>